<feature type="chain" id="PRO_5046832353" description="Secreted protein" evidence="1">
    <location>
        <begin position="32"/>
        <end position="150"/>
    </location>
</feature>
<reference evidence="3" key="1">
    <citation type="journal article" date="2019" name="Int. J. Syst. Evol. Microbiol.">
        <title>The Global Catalogue of Microorganisms (GCM) 10K type strain sequencing project: providing services to taxonomists for standard genome sequencing and annotation.</title>
        <authorList>
            <consortium name="The Broad Institute Genomics Platform"/>
            <consortium name="The Broad Institute Genome Sequencing Center for Infectious Disease"/>
            <person name="Wu L."/>
            <person name="Ma J."/>
        </authorList>
    </citation>
    <scope>NUCLEOTIDE SEQUENCE [LARGE SCALE GENOMIC DNA]</scope>
    <source>
        <strain evidence="3">CGMCC 4.7144</strain>
    </source>
</reference>
<keyword evidence="1" id="KW-0732">Signal</keyword>
<evidence type="ECO:0000256" key="1">
    <source>
        <dbReference type="SAM" id="SignalP"/>
    </source>
</evidence>
<keyword evidence="3" id="KW-1185">Reference proteome</keyword>
<proteinExistence type="predicted"/>
<comment type="caution">
    <text evidence="2">The sequence shown here is derived from an EMBL/GenBank/DDBJ whole genome shotgun (WGS) entry which is preliminary data.</text>
</comment>
<evidence type="ECO:0000313" key="3">
    <source>
        <dbReference type="Proteomes" id="UP001596226"/>
    </source>
</evidence>
<evidence type="ECO:0000313" key="2">
    <source>
        <dbReference type="EMBL" id="MFC5923666.1"/>
    </source>
</evidence>
<dbReference type="PROSITE" id="PS51257">
    <property type="entry name" value="PROKAR_LIPOPROTEIN"/>
    <property type="match status" value="1"/>
</dbReference>
<organism evidence="2 3">
    <name type="scientific">Micromonospora vulcania</name>
    <dbReference type="NCBI Taxonomy" id="1441873"/>
    <lineage>
        <taxon>Bacteria</taxon>
        <taxon>Bacillati</taxon>
        <taxon>Actinomycetota</taxon>
        <taxon>Actinomycetes</taxon>
        <taxon>Micromonosporales</taxon>
        <taxon>Micromonosporaceae</taxon>
        <taxon>Micromonospora</taxon>
    </lineage>
</organism>
<evidence type="ECO:0008006" key="4">
    <source>
        <dbReference type="Google" id="ProtNLM"/>
    </source>
</evidence>
<dbReference type="EMBL" id="JBHSQS010000005">
    <property type="protein sequence ID" value="MFC5923666.1"/>
    <property type="molecule type" value="Genomic_DNA"/>
</dbReference>
<protein>
    <recommendedName>
        <fullName evidence="4">Secreted protein</fullName>
    </recommendedName>
</protein>
<accession>A0ABW1H5P4</accession>
<dbReference type="RefSeq" id="WP_377508819.1">
    <property type="nucleotide sequence ID" value="NZ_JBHSQS010000005.1"/>
</dbReference>
<sequence length="150" mass="16207">MRNRRVASALVGIGALVGLATVVLPASPASASCSTVQYAHYEESSTKGWKLMGDGACSERWGRLVVDSTYPTAPGYAVMVERQIRSPYGYYTQATYTATMGSGATGTKNTTHTANSAGELDRHRVCWDYAHYNGSAWVPDGSWACSGWYY</sequence>
<dbReference type="Proteomes" id="UP001596226">
    <property type="component" value="Unassembled WGS sequence"/>
</dbReference>
<gene>
    <name evidence="2" type="ORF">ACFQGL_09965</name>
</gene>
<name>A0ABW1H5P4_9ACTN</name>
<feature type="signal peptide" evidence="1">
    <location>
        <begin position="1"/>
        <end position="31"/>
    </location>
</feature>